<dbReference type="PROSITE" id="PS51257">
    <property type="entry name" value="PROKAR_LIPOPROTEIN"/>
    <property type="match status" value="1"/>
</dbReference>
<dbReference type="OrthoDB" id="5380843at2"/>
<dbReference type="EMBL" id="CP003389">
    <property type="protein sequence ID" value="AFE04468.1"/>
    <property type="molecule type" value="Genomic_DNA"/>
</dbReference>
<dbReference type="eggNOG" id="COG1572">
    <property type="taxonomic scope" value="Bacteria"/>
</dbReference>
<keyword evidence="2" id="KW-1185">Reference proteome</keyword>
<dbReference type="InterPro" id="IPR013783">
    <property type="entry name" value="Ig-like_fold"/>
</dbReference>
<evidence type="ECO:0000313" key="2">
    <source>
        <dbReference type="Proteomes" id="UP000007587"/>
    </source>
</evidence>
<dbReference type="AlphaFoldDB" id="H8MIZ0"/>
<protein>
    <submittedName>
        <fullName evidence="1">Putative lipoprotein</fullName>
    </submittedName>
</protein>
<dbReference type="InParanoid" id="H8MIZ0"/>
<accession>H8MIZ0</accession>
<dbReference type="RefSeq" id="WP_014394923.1">
    <property type="nucleotide sequence ID" value="NC_017030.1"/>
</dbReference>
<reference evidence="1 2" key="1">
    <citation type="journal article" date="2012" name="J. Bacteriol.">
        <title>Complete Genome Sequence of the Fruiting Myxobacterium Corallococcus coralloides DSM 2259.</title>
        <authorList>
            <person name="Huntley S."/>
            <person name="Zhang Y."/>
            <person name="Treuner-Lange A."/>
            <person name="Kneip S."/>
            <person name="Sensen C.W."/>
            <person name="Sogaard-Andersen L."/>
        </authorList>
    </citation>
    <scope>NUCLEOTIDE SEQUENCE [LARGE SCALE GENOMIC DNA]</scope>
    <source>
        <strain evidence="2">ATCC 25202 / DSM 2259 / NBRC 100086 / M2</strain>
    </source>
</reference>
<gene>
    <name evidence="1" type="ordered locus">COCOR_02090</name>
</gene>
<dbReference type="Proteomes" id="UP000007587">
    <property type="component" value="Chromosome"/>
</dbReference>
<dbReference type="HOGENOM" id="CLU_787141_0_0_7"/>
<keyword evidence="1" id="KW-0449">Lipoprotein</keyword>
<dbReference type="KEGG" id="ccx:COCOR_02090"/>
<sequence>MSLRHPLSLFASLLLLGGCGTETLEEGAALGEARSAVNTGNGEHTGIDLAVTELGVTCEGDVLTVTGTIKNAAPTGIDPSIAGIYAGNPAEGGTLLDTINVPWLVGQETYPFSKVVTVPEGTQQLYVVADNFGFFPEDDETNNTAMVTLSPGGGCLVNQPPVALCKNVTVSASATCSAAASIDNGSYDPDGFPQSLSITASPAGQYPVGTTPVTLTVSDGMDSASCSATVTVVDDAAPVAGASKNLVLARTLGADYKTVTLADCAQPATDTCGGTLNLQQSASIIRVESDESEDALFSLALFKCKDIVLSADRKSAQLRAESSLLGNGRVYTMVYSVADASGNATIGTCKVKVPSPLGILSVGLGPNYCQGEGCPAGTGNGLLCPLL</sequence>
<proteinExistence type="predicted"/>
<organism evidence="1 2">
    <name type="scientific">Corallococcus coralloides (strain ATCC 25202 / DSM 2259 / NBRC 100086 / M2)</name>
    <name type="common">Myxococcus coralloides</name>
    <dbReference type="NCBI Taxonomy" id="1144275"/>
    <lineage>
        <taxon>Bacteria</taxon>
        <taxon>Pseudomonadati</taxon>
        <taxon>Myxococcota</taxon>
        <taxon>Myxococcia</taxon>
        <taxon>Myxococcales</taxon>
        <taxon>Cystobacterineae</taxon>
        <taxon>Myxococcaceae</taxon>
        <taxon>Corallococcus</taxon>
    </lineage>
</organism>
<evidence type="ECO:0000313" key="1">
    <source>
        <dbReference type="EMBL" id="AFE04468.1"/>
    </source>
</evidence>
<name>H8MIZ0_CORCM</name>
<reference evidence="2" key="2">
    <citation type="submission" date="2012-03" db="EMBL/GenBank/DDBJ databases">
        <title>Genome sequence of the fruiting myxobacterium Corallococcus coralloides DSM 2259.</title>
        <authorList>
            <person name="Huntley S."/>
            <person name="Zhang Y."/>
            <person name="Treuner-Lange A."/>
            <person name="Sensen C.W."/>
            <person name="Sogaard-Andersen L."/>
        </authorList>
    </citation>
    <scope>NUCLEOTIDE SEQUENCE [LARGE SCALE GENOMIC DNA]</scope>
    <source>
        <strain evidence="2">ATCC 25202 / DSM 2259 / NBRC 100086 / M2</strain>
    </source>
</reference>
<dbReference type="Gene3D" id="2.60.40.10">
    <property type="entry name" value="Immunoglobulins"/>
    <property type="match status" value="1"/>
</dbReference>